<dbReference type="PANTHER" id="PTHR12153:SF15">
    <property type="entry name" value="PROTEIN ADENYLYLTRANSFERASE SELO, MITOCHONDRIAL"/>
    <property type="match status" value="1"/>
</dbReference>
<evidence type="ECO:0000313" key="12">
    <source>
        <dbReference type="RefSeq" id="XP_014674523.1"/>
    </source>
</evidence>
<feature type="compositionally biased region" description="Basic and acidic residues" evidence="10">
    <location>
        <begin position="673"/>
        <end position="708"/>
    </location>
</feature>
<dbReference type="PANTHER" id="PTHR12153">
    <property type="entry name" value="SELENOPROTEIN O"/>
    <property type="match status" value="1"/>
</dbReference>
<accession>A0ABM1EQQ2</accession>
<gene>
    <name evidence="12" type="primary">LOC106814692</name>
</gene>
<organism evidence="11 12">
    <name type="scientific">Priapulus caudatus</name>
    <name type="common">Priapulid worm</name>
    <dbReference type="NCBI Taxonomy" id="37621"/>
    <lineage>
        <taxon>Eukaryota</taxon>
        <taxon>Metazoa</taxon>
        <taxon>Ecdysozoa</taxon>
        <taxon>Scalidophora</taxon>
        <taxon>Priapulida</taxon>
        <taxon>Priapulimorpha</taxon>
        <taxon>Priapulimorphida</taxon>
        <taxon>Priapulidae</taxon>
        <taxon>Priapulus</taxon>
    </lineage>
</organism>
<name>A0ABM1EQQ2_PRICU</name>
<proteinExistence type="inferred from homology"/>
<evidence type="ECO:0000256" key="8">
    <source>
        <dbReference type="ARBA" id="ARBA00022842"/>
    </source>
</evidence>
<evidence type="ECO:0000256" key="6">
    <source>
        <dbReference type="ARBA" id="ARBA00022741"/>
    </source>
</evidence>
<dbReference type="InterPro" id="IPR003846">
    <property type="entry name" value="SelO"/>
</dbReference>
<evidence type="ECO:0000256" key="2">
    <source>
        <dbReference type="ARBA" id="ARBA00009747"/>
    </source>
</evidence>
<dbReference type="GeneID" id="106814692"/>
<evidence type="ECO:0000256" key="10">
    <source>
        <dbReference type="SAM" id="MobiDB-lite"/>
    </source>
</evidence>
<dbReference type="Proteomes" id="UP000695022">
    <property type="component" value="Unplaced"/>
</dbReference>
<evidence type="ECO:0000256" key="1">
    <source>
        <dbReference type="ARBA" id="ARBA00001946"/>
    </source>
</evidence>
<evidence type="ECO:0000256" key="7">
    <source>
        <dbReference type="ARBA" id="ARBA00022840"/>
    </source>
</evidence>
<comment type="cofactor">
    <cofactor evidence="1">
        <name>Mg(2+)</name>
        <dbReference type="ChEBI" id="CHEBI:18420"/>
    </cofactor>
</comment>
<dbReference type="HAMAP" id="MF_00692">
    <property type="entry name" value="SelO"/>
    <property type="match status" value="1"/>
</dbReference>
<feature type="region of interest" description="Disordered" evidence="10">
    <location>
        <begin position="644"/>
        <end position="720"/>
    </location>
</feature>
<evidence type="ECO:0000256" key="3">
    <source>
        <dbReference type="ARBA" id="ARBA00022679"/>
    </source>
</evidence>
<dbReference type="NCBIfam" id="NF000658">
    <property type="entry name" value="PRK00029.1"/>
    <property type="match status" value="1"/>
</dbReference>
<keyword evidence="6" id="KW-0547">Nucleotide-binding</keyword>
<reference evidence="12" key="1">
    <citation type="submission" date="2025-08" db="UniProtKB">
        <authorList>
            <consortium name="RefSeq"/>
        </authorList>
    </citation>
    <scope>IDENTIFICATION</scope>
</reference>
<keyword evidence="4" id="KW-0548">Nucleotidyltransferase</keyword>
<dbReference type="Pfam" id="PF02696">
    <property type="entry name" value="SelO"/>
    <property type="match status" value="1"/>
</dbReference>
<keyword evidence="3" id="KW-0808">Transferase</keyword>
<keyword evidence="8" id="KW-0460">Magnesium</keyword>
<keyword evidence="11" id="KW-1185">Reference proteome</keyword>
<evidence type="ECO:0000313" key="11">
    <source>
        <dbReference type="Proteomes" id="UP000695022"/>
    </source>
</evidence>
<keyword evidence="7" id="KW-0067">ATP-binding</keyword>
<dbReference type="RefSeq" id="XP_014674523.1">
    <property type="nucleotide sequence ID" value="XM_014819037.1"/>
</dbReference>
<protein>
    <recommendedName>
        <fullName evidence="9">Selenoprotein O</fullName>
    </recommendedName>
</protein>
<comment type="similarity">
    <text evidence="2">Belongs to the SELO family.</text>
</comment>
<keyword evidence="5" id="KW-0479">Metal-binding</keyword>
<evidence type="ECO:0000256" key="5">
    <source>
        <dbReference type="ARBA" id="ARBA00022723"/>
    </source>
</evidence>
<evidence type="ECO:0000256" key="9">
    <source>
        <dbReference type="ARBA" id="ARBA00031547"/>
    </source>
</evidence>
<sequence length="720" mass="80446">MSSINITRILRCYKSVSYTCKHSVELVVLLAVERKLRISTSIYSHLLKRELHSSCTMGSSMAATSTLEKLKFDNKVLRSLPIDEEAENYTRQVPGACFSRVTPTPVENPKLVVFSKSALELLNVAEEEANTDKAAEYLSGNKLLPGSETAAHCYCGHQFGAFSGQLGDGCALYLGEVLNAAGERWEVQLKGAGMTPYSRQADGRKVLRSSVREFLCSEAMYHLGIPTTRAGTCITSDTAVMRDIFYNGNTIWEKATVILRIAPTFLRFGSFEIFKPTDEFTGRKGPSVGRNDILVKMLDYVIETFFPEIHKKQKGSQEDKYFQFFRDVVLLTARLVAQWQCVGFCHGVLNTDNMSIVGLTIDYGPFGFMDSYNPAHICNSSDEGGRYAFDKQPEICKWNLEKLAEAIQAALPLSKSNRLLPLFDFEFQQCYHAQMKKKFGLCKELPEDKALFQAFLDNMEATGADFTNSFRALSLLRLPGCAGYDQSKRDLMTQLLSQCLTLEELKKQYAPQMDPRQFAIFQSLLQSNPAMVEMLGVRRGLGTIEREMERMLKRRELEKMSNAEKSASDREVWFGWVLKYAARLEKEVADTAQVEALNDQRVALMNGANPRFVLRNYMAQNAIDAAEDGDFSEVQRVLRLLEKPFSSSSSSSGDDDVEEACVLARPNSASPARVKDGDDDSHVSPEAEAAASDKKSSSTHGDRVRYDGKPPSGMKGLRVT</sequence>
<evidence type="ECO:0000256" key="4">
    <source>
        <dbReference type="ARBA" id="ARBA00022695"/>
    </source>
</evidence>